<accession>A0A8K0ERJ6</accession>
<name>A0A8K0ERJ6_BRALA</name>
<dbReference type="AlphaFoldDB" id="A0A8K0ERJ6"/>
<dbReference type="InterPro" id="IPR039139">
    <property type="entry name" value="CCDC170-like"/>
</dbReference>
<feature type="coiled-coil region" evidence="1">
    <location>
        <begin position="621"/>
        <end position="770"/>
    </location>
</feature>
<gene>
    <name evidence="3" type="primary">CCDC170</name>
    <name evidence="3" type="ORF">BLAG_LOCUS18317</name>
</gene>
<reference evidence="3" key="1">
    <citation type="submission" date="2022-01" db="EMBL/GenBank/DDBJ databases">
        <authorList>
            <person name="Braso-Vives M."/>
        </authorList>
    </citation>
    <scope>NUCLEOTIDE SEQUENCE</scope>
</reference>
<feature type="coiled-coil region" evidence="1">
    <location>
        <begin position="232"/>
        <end position="259"/>
    </location>
</feature>
<feature type="region of interest" description="Disordered" evidence="2">
    <location>
        <begin position="103"/>
        <end position="140"/>
    </location>
</feature>
<dbReference type="EMBL" id="OV696689">
    <property type="protein sequence ID" value="CAH1263712.1"/>
    <property type="molecule type" value="Genomic_DNA"/>
</dbReference>
<feature type="compositionally biased region" description="Basic and acidic residues" evidence="2">
    <location>
        <begin position="1"/>
        <end position="12"/>
    </location>
</feature>
<feature type="coiled-coil region" evidence="1">
    <location>
        <begin position="384"/>
        <end position="411"/>
    </location>
</feature>
<feature type="region of interest" description="Disordered" evidence="2">
    <location>
        <begin position="1"/>
        <end position="32"/>
    </location>
</feature>
<evidence type="ECO:0000313" key="4">
    <source>
        <dbReference type="Proteomes" id="UP000838412"/>
    </source>
</evidence>
<feature type="coiled-coil region" evidence="1">
    <location>
        <begin position="501"/>
        <end position="538"/>
    </location>
</feature>
<protein>
    <submittedName>
        <fullName evidence="3">CCDC170 protein</fullName>
    </submittedName>
</protein>
<dbReference type="PANTHER" id="PTHR18863:SF6">
    <property type="entry name" value="COILED-COIL DOMAIN-CONTAINING PROTEIN 170"/>
    <property type="match status" value="1"/>
</dbReference>
<feature type="region of interest" description="Disordered" evidence="2">
    <location>
        <begin position="843"/>
        <end position="862"/>
    </location>
</feature>
<evidence type="ECO:0000313" key="3">
    <source>
        <dbReference type="EMBL" id="CAH1263712.1"/>
    </source>
</evidence>
<organism evidence="3 4">
    <name type="scientific">Branchiostoma lanceolatum</name>
    <name type="common">Common lancelet</name>
    <name type="synonym">Amphioxus lanceolatum</name>
    <dbReference type="NCBI Taxonomy" id="7740"/>
    <lineage>
        <taxon>Eukaryota</taxon>
        <taxon>Metazoa</taxon>
        <taxon>Chordata</taxon>
        <taxon>Cephalochordata</taxon>
        <taxon>Leptocardii</taxon>
        <taxon>Amphioxiformes</taxon>
        <taxon>Branchiostomatidae</taxon>
        <taxon>Branchiostoma</taxon>
    </lineage>
</organism>
<feature type="region of interest" description="Disordered" evidence="2">
    <location>
        <begin position="48"/>
        <end position="72"/>
    </location>
</feature>
<dbReference type="OrthoDB" id="5832575at2759"/>
<dbReference type="Gene3D" id="1.10.287.1490">
    <property type="match status" value="1"/>
</dbReference>
<keyword evidence="4" id="KW-1185">Reference proteome</keyword>
<dbReference type="PANTHER" id="PTHR18863">
    <property type="entry name" value="TSEC-2-RELATED"/>
    <property type="match status" value="1"/>
</dbReference>
<feature type="coiled-coil region" evidence="1">
    <location>
        <begin position="148"/>
        <end position="203"/>
    </location>
</feature>
<feature type="compositionally biased region" description="Low complexity" evidence="2">
    <location>
        <begin position="851"/>
        <end position="862"/>
    </location>
</feature>
<feature type="compositionally biased region" description="Pro residues" evidence="2">
    <location>
        <begin position="125"/>
        <end position="137"/>
    </location>
</feature>
<sequence>MTSYRLTDKDSLPRLPRGGLSSAPPRAGLQTLDDSGLVYDLGNERPFLARSTPPASLYRTAADRPASPGASGQTWRLMQEMQEQLKLYKKELEKKDDLITSLATGSSKGHETPKINGYFSSGDPAYPPQPPPQPPPTGGRTLHYRMAAESVTGELAAMQVKAERLQAELGETKNRCAIKDVQIRDLETEVQSYKEDNARQVALVQTLRNRIREMDDETGTLSVVKGRGEITIQALQKEVREYQDRVAELEGRLRFKERRHVTFLTDQNFRSHINEREGAEQSSQSWERKYRDLCTEVGRCINLDTAAGSIPDVIEKVTHKINTILEENTMLRGRLSTLTEALNSSELETKASRETIMRLVSEVGREQRNLSQINTSTEQLRMDREEAIRSKEALVRENQLLRERIESSEKAWKSTRDELEHREGRVQTMDEKLRTSQYTAKAAQTQLDTFKQAIASLLSDGHHIVHEREDDIKDRIRSIMGSSRDKQAESEMLDLKVKELTKQLESQCELHQQAIRRAKKAEAHVNDFKERLSNMEGELSSSDVLRDGLRTDKQRYLEFLEKMARVMKLDEIALDVGFDLNGDALVARAQQLVHMEGDSLKDRTTHVYNLQRKVKQQKEQLESKDLHMDLLRKKIGQLEEKLQGRNELALERDDASMKIRKLQKQVERLQGQLGNARAMNTELKAKLQEVTDLKVRTLQQKDHIKEQEDELLRLRLMKEKLGKKVSNLKSEMQMTEAESEETKVLSSNTVQALSNELRSTKLALDEVARREKELVDFRQVIARMLGLEIHTLAVPNYEIIARLEKLVNAHHSHAATTLGVETALDDQFVEGYVDARRFLKTSPRSPRRARSVSPTRRYYQTQ</sequence>
<dbReference type="Proteomes" id="UP000838412">
    <property type="component" value="Chromosome 4"/>
</dbReference>
<evidence type="ECO:0000256" key="1">
    <source>
        <dbReference type="SAM" id="Coils"/>
    </source>
</evidence>
<proteinExistence type="predicted"/>
<keyword evidence="1" id="KW-0175">Coiled coil</keyword>
<evidence type="ECO:0000256" key="2">
    <source>
        <dbReference type="SAM" id="MobiDB-lite"/>
    </source>
</evidence>